<proteinExistence type="predicted"/>
<comment type="caution">
    <text evidence="1">The sequence shown here is derived from an EMBL/GenBank/DDBJ whole genome shotgun (WGS) entry which is preliminary data.</text>
</comment>
<dbReference type="Proteomes" id="UP001595604">
    <property type="component" value="Unassembled WGS sequence"/>
</dbReference>
<evidence type="ECO:0000313" key="2">
    <source>
        <dbReference type="Proteomes" id="UP001595604"/>
    </source>
</evidence>
<organism evidence="1 2">
    <name type="scientific">Novosphingobium bradum</name>
    <dbReference type="NCBI Taxonomy" id="1737444"/>
    <lineage>
        <taxon>Bacteria</taxon>
        <taxon>Pseudomonadati</taxon>
        <taxon>Pseudomonadota</taxon>
        <taxon>Alphaproteobacteria</taxon>
        <taxon>Sphingomonadales</taxon>
        <taxon>Sphingomonadaceae</taxon>
        <taxon>Novosphingobium</taxon>
    </lineage>
</organism>
<dbReference type="InterPro" id="IPR019292">
    <property type="entry name" value="McrC"/>
</dbReference>
<name>A0ABV7IQR7_9SPHN</name>
<dbReference type="RefSeq" id="WP_379510384.1">
    <property type="nucleotide sequence ID" value="NZ_JBHRTQ010000010.1"/>
</dbReference>
<accession>A0ABV7IQR7</accession>
<dbReference type="PANTHER" id="PTHR38733:SF1">
    <property type="entry name" value="TYPE IV METHYL-DIRECTED RESTRICTION ENZYME ECOKMCRBC"/>
    <property type="match status" value="1"/>
</dbReference>
<gene>
    <name evidence="1" type="ORF">ACFOD9_12185</name>
</gene>
<protein>
    <submittedName>
        <fullName evidence="1">McrC family protein</fullName>
    </submittedName>
</protein>
<dbReference type="EMBL" id="JBHRTQ010000010">
    <property type="protein sequence ID" value="MFC3175009.1"/>
    <property type="molecule type" value="Genomic_DNA"/>
</dbReference>
<evidence type="ECO:0000313" key="1">
    <source>
        <dbReference type="EMBL" id="MFC3175009.1"/>
    </source>
</evidence>
<reference evidence="2" key="1">
    <citation type="journal article" date="2019" name="Int. J. Syst. Evol. Microbiol.">
        <title>The Global Catalogue of Microorganisms (GCM) 10K type strain sequencing project: providing services to taxonomists for standard genome sequencing and annotation.</title>
        <authorList>
            <consortium name="The Broad Institute Genomics Platform"/>
            <consortium name="The Broad Institute Genome Sequencing Center for Infectious Disease"/>
            <person name="Wu L."/>
            <person name="Ma J."/>
        </authorList>
    </citation>
    <scope>NUCLEOTIDE SEQUENCE [LARGE SCALE GENOMIC DNA]</scope>
    <source>
        <strain evidence="2">KCTC 42984</strain>
    </source>
</reference>
<dbReference type="Pfam" id="PF10117">
    <property type="entry name" value="McrBC"/>
    <property type="match status" value="1"/>
</dbReference>
<keyword evidence="2" id="KW-1185">Reference proteome</keyword>
<sequence>MTHLAVSEWGRVPIGTAADAFTPAQAAALIAAAQAHPLGGEEGIGIVSHRLTHLRAAQMVGVLAAEGSSLEILPKVDPDAPEPATEPERKEAARTVRNRLVHMIALAIGLDLGAGETATMARQDASLLDILIRLFADRLLAETRRGLPRAYLAHEEDLPALRGRLDVVRQFTVHAVRPDRLACRYDALSSDIPLLQAMKACVVFLGSHARVPETRRRLDELRFVLADIADVAPRDIPWQRIEIDRTRRRWEALLELAKLFLGRQWQATHHDDARGAGLSLLFPMNDLFERYVAALLPRALAGTGCTTDAQGGHKFCLTDEGPPARQLFQTRPDLIVRDAAGDAAMVIDTKWKRLHPTVDDAKQGVSQGDVYQLMAYGRLYECPDLVLLYPHHAGLGADRFERAFLIRPCHSQRLRFASVDVSLNEQDVVQQLHHLIMSSLPHRARAG</sequence>
<dbReference type="PANTHER" id="PTHR38733">
    <property type="entry name" value="PROTEIN MCRC"/>
    <property type="match status" value="1"/>
</dbReference>